<evidence type="ECO:0000313" key="1">
    <source>
        <dbReference type="EMBL" id="MFC3528856.1"/>
    </source>
</evidence>
<name>A0ABV7R981_9RHOB</name>
<protein>
    <submittedName>
        <fullName evidence="1">Uncharacterized protein</fullName>
    </submittedName>
</protein>
<dbReference type="EMBL" id="JBHRXJ010000008">
    <property type="protein sequence ID" value="MFC3528856.1"/>
    <property type="molecule type" value="Genomic_DNA"/>
</dbReference>
<organism evidence="1 2">
    <name type="scientific">Paracoccus mangrovi</name>
    <dbReference type="NCBI Taxonomy" id="1715645"/>
    <lineage>
        <taxon>Bacteria</taxon>
        <taxon>Pseudomonadati</taxon>
        <taxon>Pseudomonadota</taxon>
        <taxon>Alphaproteobacteria</taxon>
        <taxon>Rhodobacterales</taxon>
        <taxon>Paracoccaceae</taxon>
        <taxon>Paracoccus</taxon>
    </lineage>
</organism>
<comment type="caution">
    <text evidence="1">The sequence shown here is derived from an EMBL/GenBank/DDBJ whole genome shotgun (WGS) entry which is preliminary data.</text>
</comment>
<accession>A0ABV7R981</accession>
<reference evidence="2" key="1">
    <citation type="journal article" date="2019" name="Int. J. Syst. Evol. Microbiol.">
        <title>The Global Catalogue of Microorganisms (GCM) 10K type strain sequencing project: providing services to taxonomists for standard genome sequencing and annotation.</title>
        <authorList>
            <consortium name="The Broad Institute Genomics Platform"/>
            <consortium name="The Broad Institute Genome Sequencing Center for Infectious Disease"/>
            <person name="Wu L."/>
            <person name="Ma J."/>
        </authorList>
    </citation>
    <scope>NUCLEOTIDE SEQUENCE [LARGE SCALE GENOMIC DNA]</scope>
    <source>
        <strain evidence="2">KCTC 42899</strain>
    </source>
</reference>
<evidence type="ECO:0000313" key="2">
    <source>
        <dbReference type="Proteomes" id="UP001595721"/>
    </source>
</evidence>
<gene>
    <name evidence="1" type="ORF">ACFOMH_11775</name>
</gene>
<sequence length="76" mass="8153">MVFRVRERLEPARPVISASSSSDAGALSAMMRSSSRLPADRTLAKDSVEVNHTFGSPGVGFSSPRAIRMVRAFISS</sequence>
<proteinExistence type="predicted"/>
<dbReference type="RefSeq" id="WP_377744839.1">
    <property type="nucleotide sequence ID" value="NZ_JBHRXJ010000008.1"/>
</dbReference>
<keyword evidence="2" id="KW-1185">Reference proteome</keyword>
<dbReference type="Proteomes" id="UP001595721">
    <property type="component" value="Unassembled WGS sequence"/>
</dbReference>